<dbReference type="STRING" id="180088.A0A1J8PTS1"/>
<dbReference type="AlphaFoldDB" id="A0A1J8PTS1"/>
<gene>
    <name evidence="1" type="ORF">AZE42_12972</name>
</gene>
<name>A0A1J8PTS1_9AGAM</name>
<dbReference type="OrthoDB" id="3214861at2759"/>
<sequence length="75" mass="8796">MVPFTDNPSKTYLYYVYYPRDNMNTKLLVSHGMVLDTLHISLMCHALYYYLVTSFGNVDALQMTTWSLIMSDHYS</sequence>
<comment type="caution">
    <text evidence="1">The sequence shown here is derived from an EMBL/GenBank/DDBJ whole genome shotgun (WGS) entry which is preliminary data.</text>
</comment>
<accession>A0A1J8PTS1</accession>
<dbReference type="EMBL" id="LVVM01004890">
    <property type="protein sequence ID" value="OJA11887.1"/>
    <property type="molecule type" value="Genomic_DNA"/>
</dbReference>
<dbReference type="Proteomes" id="UP000183567">
    <property type="component" value="Unassembled WGS sequence"/>
</dbReference>
<organism evidence="1 2">
    <name type="scientific">Rhizopogon vesiculosus</name>
    <dbReference type="NCBI Taxonomy" id="180088"/>
    <lineage>
        <taxon>Eukaryota</taxon>
        <taxon>Fungi</taxon>
        <taxon>Dikarya</taxon>
        <taxon>Basidiomycota</taxon>
        <taxon>Agaricomycotina</taxon>
        <taxon>Agaricomycetes</taxon>
        <taxon>Agaricomycetidae</taxon>
        <taxon>Boletales</taxon>
        <taxon>Suillineae</taxon>
        <taxon>Rhizopogonaceae</taxon>
        <taxon>Rhizopogon</taxon>
    </lineage>
</organism>
<evidence type="ECO:0000313" key="1">
    <source>
        <dbReference type="EMBL" id="OJA11887.1"/>
    </source>
</evidence>
<evidence type="ECO:0000313" key="2">
    <source>
        <dbReference type="Proteomes" id="UP000183567"/>
    </source>
</evidence>
<keyword evidence="2" id="KW-1185">Reference proteome</keyword>
<proteinExistence type="predicted"/>
<reference evidence="1 2" key="1">
    <citation type="submission" date="2016-03" db="EMBL/GenBank/DDBJ databases">
        <title>Comparative genomics of the ectomycorrhizal sister species Rhizopogon vinicolor and Rhizopogon vesiculosus (Basidiomycota: Boletales) reveals a divergence of the mating type B locus.</title>
        <authorList>
            <person name="Mujic A.B."/>
            <person name="Kuo A."/>
            <person name="Tritt A."/>
            <person name="Lipzen A."/>
            <person name="Chen C."/>
            <person name="Johnson J."/>
            <person name="Sharma A."/>
            <person name="Barry K."/>
            <person name="Grigoriev I.V."/>
            <person name="Spatafora J.W."/>
        </authorList>
    </citation>
    <scope>NUCLEOTIDE SEQUENCE [LARGE SCALE GENOMIC DNA]</scope>
    <source>
        <strain evidence="1 2">AM-OR11-056</strain>
    </source>
</reference>
<protein>
    <submittedName>
        <fullName evidence="1">Uncharacterized protein</fullName>
    </submittedName>
</protein>